<dbReference type="RefSeq" id="WP_010503032.1">
    <property type="nucleotide sequence ID" value="NZ_JABCQN010000002.1"/>
</dbReference>
<dbReference type="OrthoDB" id="7281406at2"/>
<proteinExistence type="predicted"/>
<name>A0A9Q2FKM9_GLUJA</name>
<protein>
    <submittedName>
        <fullName evidence="1">Uncharacterized protein</fullName>
    </submittedName>
</protein>
<evidence type="ECO:0000313" key="2">
    <source>
        <dbReference type="Proteomes" id="UP000661006"/>
    </source>
</evidence>
<comment type="caution">
    <text evidence="1">The sequence shown here is derived from an EMBL/GenBank/DDBJ whole genome shotgun (WGS) entry which is preliminary data.</text>
</comment>
<evidence type="ECO:0000313" key="1">
    <source>
        <dbReference type="EMBL" id="MBF0870080.1"/>
    </source>
</evidence>
<dbReference type="AlphaFoldDB" id="A0A9Q2FKM9"/>
<reference evidence="1" key="1">
    <citation type="submission" date="2020-04" db="EMBL/GenBank/DDBJ databases">
        <authorList>
            <person name="Sombolestani A."/>
        </authorList>
    </citation>
    <scope>NUCLEOTIDE SEQUENCE</scope>
    <source>
        <strain evidence="1">R71697</strain>
    </source>
</reference>
<dbReference type="GeneID" id="81473904"/>
<sequence>MAEFEPVKTIPEFRKLDDADILEGYLDGFHGTTEPGSDKSPSYCHGWLNGQVDAGFRDQSEAQKELAQAFQNL</sequence>
<organism evidence="1 2">
    <name type="scientific">Gluconobacter japonicus</name>
    <dbReference type="NCBI Taxonomy" id="376620"/>
    <lineage>
        <taxon>Bacteria</taxon>
        <taxon>Pseudomonadati</taxon>
        <taxon>Pseudomonadota</taxon>
        <taxon>Alphaproteobacteria</taxon>
        <taxon>Acetobacterales</taxon>
        <taxon>Acetobacteraceae</taxon>
        <taxon>Gluconobacter</taxon>
    </lineage>
</organism>
<gene>
    <name evidence="1" type="ORF">HKD32_04295</name>
</gene>
<reference evidence="1" key="2">
    <citation type="submission" date="2020-11" db="EMBL/GenBank/DDBJ databases">
        <title>Description of novel Gluconobacter species.</title>
        <authorList>
            <person name="Cleenwerck I."/>
            <person name="Cnockaert M."/>
            <person name="Borremans W."/>
            <person name="Wieme A.D."/>
            <person name="De Vuyst L."/>
            <person name="Vandamme P."/>
        </authorList>
    </citation>
    <scope>NUCLEOTIDE SEQUENCE</scope>
    <source>
        <strain evidence="1">R71697</strain>
    </source>
</reference>
<dbReference type="EMBL" id="JABCQN010000002">
    <property type="protein sequence ID" value="MBF0870080.1"/>
    <property type="molecule type" value="Genomic_DNA"/>
</dbReference>
<accession>A0A9Q2FKM9</accession>
<dbReference type="Proteomes" id="UP000661006">
    <property type="component" value="Unassembled WGS sequence"/>
</dbReference>